<feature type="region of interest" description="Disordered" evidence="8">
    <location>
        <begin position="779"/>
        <end position="801"/>
    </location>
</feature>
<dbReference type="Pfam" id="PF16521">
    <property type="entry name" value="Myosin-VI_CBD"/>
    <property type="match status" value="1"/>
</dbReference>
<evidence type="ECO:0000256" key="6">
    <source>
        <dbReference type="PROSITE-ProRule" id="PRU00782"/>
    </source>
</evidence>
<protein>
    <submittedName>
        <fullName evidence="12">Myosin motor domain-containing protein</fullName>
    </submittedName>
</protein>
<dbReference type="GO" id="GO:0030139">
    <property type="term" value="C:endocytic vesicle"/>
    <property type="evidence" value="ECO:0007669"/>
    <property type="project" value="TreeGrafter"/>
</dbReference>
<evidence type="ECO:0000256" key="7">
    <source>
        <dbReference type="SAM" id="Coils"/>
    </source>
</evidence>
<dbReference type="InterPro" id="IPR027417">
    <property type="entry name" value="P-loop_NTPase"/>
</dbReference>
<dbReference type="Proteomes" id="UP000267096">
    <property type="component" value="Unassembled WGS sequence"/>
</dbReference>
<keyword evidence="5 6" id="KW-0009">Actin-binding</keyword>
<dbReference type="PANTHER" id="PTHR13140">
    <property type="entry name" value="MYOSIN"/>
    <property type="match status" value="1"/>
</dbReference>
<evidence type="ECO:0000313" key="12">
    <source>
        <dbReference type="WBParaSite" id="ASIM_0001567201-mRNA-1"/>
    </source>
</evidence>
<evidence type="ECO:0000313" key="10">
    <source>
        <dbReference type="EMBL" id="VDK54182.1"/>
    </source>
</evidence>
<name>A0A0M3K3Y1_ANISI</name>
<organism evidence="12">
    <name type="scientific">Anisakis simplex</name>
    <name type="common">Herring worm</name>
    <dbReference type="NCBI Taxonomy" id="6269"/>
    <lineage>
        <taxon>Eukaryota</taxon>
        <taxon>Metazoa</taxon>
        <taxon>Ecdysozoa</taxon>
        <taxon>Nematoda</taxon>
        <taxon>Chromadorea</taxon>
        <taxon>Rhabditida</taxon>
        <taxon>Spirurina</taxon>
        <taxon>Ascaridomorpha</taxon>
        <taxon>Ascaridoidea</taxon>
        <taxon>Anisakidae</taxon>
        <taxon>Anisakis</taxon>
        <taxon>Anisakis simplex complex</taxon>
    </lineage>
</organism>
<comment type="caution">
    <text evidence="6">Lacks conserved residue(s) required for the propagation of feature annotation.</text>
</comment>
<dbReference type="PRINTS" id="PR00193">
    <property type="entry name" value="MYOSINHEAVY"/>
</dbReference>
<dbReference type="Gene3D" id="1.20.120.720">
    <property type="entry name" value="Myosin VI head, motor domain, U50 subdomain"/>
    <property type="match status" value="1"/>
</dbReference>
<dbReference type="WBParaSite" id="ASIM_0001567201-mRNA-1">
    <property type="protein sequence ID" value="ASIM_0001567201-mRNA-1"/>
    <property type="gene ID" value="ASIM_0001567201"/>
</dbReference>
<evidence type="ECO:0000259" key="9">
    <source>
        <dbReference type="PROSITE" id="PS51456"/>
    </source>
</evidence>
<sequence length="1053" mass="122636">MRTKTIDSMFSNAKRQFLIATVWYRTLTNPILEAFGNAKTLRNNNSSRFGKFIEIHFGSKKTVAGGFVSHYLLEKSRICQQQEGERNYHIFYQLIAGADATLVKKFSLKNVKSFNCLQVDDLHDAVVDDYADFHKLCKALLSIGLSEKESLQVFQIVAAILHLGNVQFDENTDDTKGGCKVDVHSEESLRLAASLLGVEANELRCGLVSRIMQPKKTTNHMGTIINVPLKPLEATAARDALSKAIYSKLFDWIVLRINKCIPFADSISYIGVLDIAGFEFFTVNSFEQFCINYCNEKLQHFFNDRILNREQELYEKEQLKIPRIEYFDNQDCIELYEQRSTGLLDMLDEEARLPRPSPQHFTAATPRQSKLRQHREMRDDEGFLIRHYAGSVCYQTAHFLDKNNDALHASLKALVEESSVPFVQRLFKDDKNTHLERLNGCKSSSSNKLISASVSNKFRSQLNVLLQKLESTVDHYYFHPYIQSLQLISTAYLKGTHFVRCIKPNSKMCSSLFEGSLILSQLECAGMTNVLKLMHQGYPSRTGFVDLYEKYKRYLPPHLARLHPRLFCKCLFRAIGLDENDFKFGLTKVFFKPGKFAEFDHMIRDDKEQIKALIAKVQSWVVRLSLYRRVQALLQREEQLLASMKKLTSKSQRKWSSAVKQIKTEGDQLLHDIRVDELYDEKKMEGSYKKLSQNLERTLASLRCEIKSFLNLSIFREQLAADEQERIRKLEENMRLKKEKEEREKREAEENLNRIRAEKRLLEERRKWEEERFLTQQTEREKECERHEQQRKNRVKEDEQTRLDEQLARQLALEDGQVVKENEQTRLDEQLARRLALEDGQAAQENENLFLKISSEINSDIKLIEAIRDEFHRRLQTYQQWIDANQSSNERHRPRAPSHIISKCRSLQQIQWIRNTFMVQLQIFNATSKCPLMGIRMALMNMHEYKETMNDLQLLQLVYYQAGLSSDRCQTGVWYAHFDGPWVARQIEIYPNKKPRLLISGRDDMEMFEKSLDQTQLTRTKGAEILADEFNALWNSHGGPTYLSGTASSKRTP</sequence>
<keyword evidence="2" id="KW-0067">ATP-binding</keyword>
<dbReference type="EMBL" id="UYRR01032099">
    <property type="protein sequence ID" value="VDK54182.1"/>
    <property type="molecule type" value="Genomic_DNA"/>
</dbReference>
<keyword evidence="3 6" id="KW-0518">Myosin</keyword>
<reference evidence="10 11" key="2">
    <citation type="submission" date="2018-11" db="EMBL/GenBank/DDBJ databases">
        <authorList>
            <consortium name="Pathogen Informatics"/>
        </authorList>
    </citation>
    <scope>NUCLEOTIDE SEQUENCE [LARGE SCALE GENOMIC DNA]</scope>
</reference>
<dbReference type="OrthoDB" id="6108017at2759"/>
<gene>
    <name evidence="10" type="ORF">ASIM_LOCUS15079</name>
</gene>
<keyword evidence="7" id="KW-0175">Coiled coil</keyword>
<dbReference type="GO" id="GO:0007015">
    <property type="term" value="P:actin filament organization"/>
    <property type="evidence" value="ECO:0007669"/>
    <property type="project" value="TreeGrafter"/>
</dbReference>
<reference evidence="12" key="1">
    <citation type="submission" date="2017-02" db="UniProtKB">
        <authorList>
            <consortium name="WormBaseParasite"/>
        </authorList>
    </citation>
    <scope>IDENTIFICATION</scope>
</reference>
<dbReference type="GO" id="GO:0000146">
    <property type="term" value="F:microfilament motor activity"/>
    <property type="evidence" value="ECO:0007669"/>
    <property type="project" value="TreeGrafter"/>
</dbReference>
<evidence type="ECO:0000313" key="11">
    <source>
        <dbReference type="Proteomes" id="UP000267096"/>
    </source>
</evidence>
<dbReference type="SMART" id="SM00242">
    <property type="entry name" value="MYSc"/>
    <property type="match status" value="1"/>
</dbReference>
<dbReference type="SUPFAM" id="SSF52540">
    <property type="entry name" value="P-loop containing nucleoside triphosphate hydrolases"/>
    <property type="match status" value="1"/>
</dbReference>
<evidence type="ECO:0000256" key="2">
    <source>
        <dbReference type="ARBA" id="ARBA00022840"/>
    </source>
</evidence>
<accession>A0A0M3K3Y1</accession>
<dbReference type="GO" id="GO:0030048">
    <property type="term" value="P:actin filament-based movement"/>
    <property type="evidence" value="ECO:0007669"/>
    <property type="project" value="TreeGrafter"/>
</dbReference>
<keyword evidence="1" id="KW-0547">Nucleotide-binding</keyword>
<dbReference type="Gene3D" id="3.40.850.10">
    <property type="entry name" value="Kinesin motor domain"/>
    <property type="match status" value="2"/>
</dbReference>
<evidence type="ECO:0000256" key="4">
    <source>
        <dbReference type="ARBA" id="ARBA00023175"/>
    </source>
</evidence>
<keyword evidence="11" id="KW-1185">Reference proteome</keyword>
<dbReference type="AlphaFoldDB" id="A0A0M3K3Y1"/>
<dbReference type="GO" id="GO:0051015">
    <property type="term" value="F:actin filament binding"/>
    <property type="evidence" value="ECO:0007669"/>
    <property type="project" value="TreeGrafter"/>
</dbReference>
<dbReference type="PROSITE" id="PS51456">
    <property type="entry name" value="MYOSIN_MOTOR"/>
    <property type="match status" value="1"/>
</dbReference>
<proteinExistence type="inferred from homology"/>
<evidence type="ECO:0000256" key="1">
    <source>
        <dbReference type="ARBA" id="ARBA00022741"/>
    </source>
</evidence>
<dbReference type="InterPro" id="IPR001609">
    <property type="entry name" value="Myosin_head_motor_dom-like"/>
</dbReference>
<dbReference type="Gene3D" id="1.20.5.4820">
    <property type="match status" value="1"/>
</dbReference>
<feature type="domain" description="Myosin motor" evidence="9">
    <location>
        <begin position="1"/>
        <end position="604"/>
    </location>
</feature>
<feature type="coiled-coil region" evidence="7">
    <location>
        <begin position="692"/>
        <end position="772"/>
    </location>
</feature>
<dbReference type="Gene3D" id="1.10.10.820">
    <property type="match status" value="1"/>
</dbReference>
<dbReference type="Gene3D" id="1.20.58.530">
    <property type="match status" value="1"/>
</dbReference>
<dbReference type="InterPro" id="IPR032412">
    <property type="entry name" value="Myosin-VI_CBD"/>
</dbReference>
<comment type="similarity">
    <text evidence="6">Belongs to the TRAFAC class myosin-kinesin ATPase superfamily. Myosin family.</text>
</comment>
<keyword evidence="4" id="KW-0505">Motor protein</keyword>
<evidence type="ECO:0000256" key="3">
    <source>
        <dbReference type="ARBA" id="ARBA00023123"/>
    </source>
</evidence>
<dbReference type="PANTHER" id="PTHR13140:SF745">
    <property type="entry name" value="UNCONVENTIONAL MYOSIN-VI"/>
    <property type="match status" value="1"/>
</dbReference>
<evidence type="ECO:0000256" key="8">
    <source>
        <dbReference type="SAM" id="MobiDB-lite"/>
    </source>
</evidence>
<dbReference type="GO" id="GO:0016459">
    <property type="term" value="C:myosin complex"/>
    <property type="evidence" value="ECO:0007669"/>
    <property type="project" value="UniProtKB-KW"/>
</dbReference>
<evidence type="ECO:0000256" key="5">
    <source>
        <dbReference type="ARBA" id="ARBA00023203"/>
    </source>
</evidence>
<dbReference type="GO" id="GO:0005886">
    <property type="term" value="C:plasma membrane"/>
    <property type="evidence" value="ECO:0007669"/>
    <property type="project" value="TreeGrafter"/>
</dbReference>
<dbReference type="Pfam" id="PF00063">
    <property type="entry name" value="Myosin_head"/>
    <property type="match status" value="2"/>
</dbReference>
<dbReference type="InterPro" id="IPR036961">
    <property type="entry name" value="Kinesin_motor_dom_sf"/>
</dbReference>
<dbReference type="GO" id="GO:0005524">
    <property type="term" value="F:ATP binding"/>
    <property type="evidence" value="ECO:0007669"/>
    <property type="project" value="UniProtKB-KW"/>
</dbReference>